<gene>
    <name evidence="3" type="ORF">GCM10010280_11800</name>
</gene>
<feature type="domain" description="DUF317" evidence="2">
    <location>
        <begin position="8"/>
        <end position="55"/>
    </location>
</feature>
<dbReference type="RefSeq" id="WP_229846681.1">
    <property type="nucleotide sequence ID" value="NZ_BMTU01000002.1"/>
</dbReference>
<comment type="caution">
    <text evidence="3">The sequence shown here is derived from an EMBL/GenBank/DDBJ whole genome shotgun (WGS) entry which is preliminary data.</text>
</comment>
<reference evidence="3" key="2">
    <citation type="submission" date="2020-09" db="EMBL/GenBank/DDBJ databases">
        <authorList>
            <person name="Sun Q."/>
            <person name="Ohkuma M."/>
        </authorList>
    </citation>
    <scope>NUCLEOTIDE SEQUENCE</scope>
    <source>
        <strain evidence="3">JCM 4403</strain>
    </source>
</reference>
<feature type="region of interest" description="Disordered" evidence="1">
    <location>
        <begin position="101"/>
        <end position="126"/>
    </location>
</feature>
<dbReference type="AlphaFoldDB" id="A0A918BI30"/>
<accession>A0A918BI30</accession>
<reference evidence="3" key="1">
    <citation type="journal article" date="2014" name="Int. J. Syst. Evol. Microbiol.">
        <title>Complete genome sequence of Corynebacterium casei LMG S-19264T (=DSM 44701T), isolated from a smear-ripened cheese.</title>
        <authorList>
            <consortium name="US DOE Joint Genome Institute (JGI-PGF)"/>
            <person name="Walter F."/>
            <person name="Albersmeier A."/>
            <person name="Kalinowski J."/>
            <person name="Ruckert C."/>
        </authorList>
    </citation>
    <scope>NUCLEOTIDE SEQUENCE</scope>
    <source>
        <strain evidence="3">JCM 4403</strain>
    </source>
</reference>
<evidence type="ECO:0000313" key="4">
    <source>
        <dbReference type="Proteomes" id="UP000656732"/>
    </source>
</evidence>
<proteinExistence type="predicted"/>
<evidence type="ECO:0000259" key="2">
    <source>
        <dbReference type="Pfam" id="PF03771"/>
    </source>
</evidence>
<dbReference type="InterPro" id="IPR005523">
    <property type="entry name" value="DUF317_SPDY"/>
</dbReference>
<evidence type="ECO:0000256" key="1">
    <source>
        <dbReference type="SAM" id="MobiDB-lite"/>
    </source>
</evidence>
<dbReference type="EMBL" id="BMTU01000002">
    <property type="protein sequence ID" value="GGQ67330.1"/>
    <property type="molecule type" value="Genomic_DNA"/>
</dbReference>
<protein>
    <recommendedName>
        <fullName evidence="2">DUF317 domain-containing protein</fullName>
    </recommendedName>
</protein>
<name>A0A918BI30_9ACTN</name>
<sequence length="126" mass="13862">MTSRPCFPDKTAYVERLGTPADPEAWFATVTLGMHQKVWQARFLAHTPPHLVAALGEPKPVRRTDSGRSLPTLDPNVVIRRTTDVLVVYVAGALEDRVHSLAARHTTTPTASIPSRPAPPRHGRSR</sequence>
<dbReference type="Pfam" id="PF03771">
    <property type="entry name" value="SPDY"/>
    <property type="match status" value="1"/>
</dbReference>
<evidence type="ECO:0000313" key="3">
    <source>
        <dbReference type="EMBL" id="GGQ67330.1"/>
    </source>
</evidence>
<dbReference type="Proteomes" id="UP000656732">
    <property type="component" value="Unassembled WGS sequence"/>
</dbReference>
<keyword evidence="4" id="KW-1185">Reference proteome</keyword>
<organism evidence="3 4">
    <name type="scientific">Streptomyces pilosus</name>
    <dbReference type="NCBI Taxonomy" id="28893"/>
    <lineage>
        <taxon>Bacteria</taxon>
        <taxon>Bacillati</taxon>
        <taxon>Actinomycetota</taxon>
        <taxon>Actinomycetes</taxon>
        <taxon>Kitasatosporales</taxon>
        <taxon>Streptomycetaceae</taxon>
        <taxon>Streptomyces</taxon>
    </lineage>
</organism>